<gene>
    <name evidence="2" type="ORF">BS50DRAFT_588836</name>
</gene>
<keyword evidence="1" id="KW-0732">Signal</keyword>
<organism evidence="2 3">
    <name type="scientific">Corynespora cassiicola Philippines</name>
    <dbReference type="NCBI Taxonomy" id="1448308"/>
    <lineage>
        <taxon>Eukaryota</taxon>
        <taxon>Fungi</taxon>
        <taxon>Dikarya</taxon>
        <taxon>Ascomycota</taxon>
        <taxon>Pezizomycotina</taxon>
        <taxon>Dothideomycetes</taxon>
        <taxon>Pleosporomycetidae</taxon>
        <taxon>Pleosporales</taxon>
        <taxon>Corynesporascaceae</taxon>
        <taxon>Corynespora</taxon>
    </lineage>
</organism>
<evidence type="ECO:0000256" key="1">
    <source>
        <dbReference type="SAM" id="SignalP"/>
    </source>
</evidence>
<feature type="chain" id="PRO_5015656347" description="Cell wall protein YJL171C/Tos1 C-terminal domain-containing protein" evidence="1">
    <location>
        <begin position="18"/>
        <end position="225"/>
    </location>
</feature>
<keyword evidence="3" id="KW-1185">Reference proteome</keyword>
<dbReference type="EMBL" id="KZ678136">
    <property type="protein sequence ID" value="PSN66062.1"/>
    <property type="molecule type" value="Genomic_DNA"/>
</dbReference>
<evidence type="ECO:0000313" key="3">
    <source>
        <dbReference type="Proteomes" id="UP000240883"/>
    </source>
</evidence>
<name>A0A2T2NKV7_CORCC</name>
<protein>
    <recommendedName>
        <fullName evidence="4">Cell wall protein YJL171C/Tos1 C-terminal domain-containing protein</fullName>
    </recommendedName>
</protein>
<feature type="signal peptide" evidence="1">
    <location>
        <begin position="1"/>
        <end position="17"/>
    </location>
</feature>
<reference evidence="2 3" key="1">
    <citation type="journal article" date="2018" name="Front. Microbiol.">
        <title>Genome-Wide Analysis of Corynespora cassiicola Leaf Fall Disease Putative Effectors.</title>
        <authorList>
            <person name="Lopez D."/>
            <person name="Ribeiro S."/>
            <person name="Label P."/>
            <person name="Fumanal B."/>
            <person name="Venisse J.S."/>
            <person name="Kohler A."/>
            <person name="de Oliveira R.R."/>
            <person name="Labutti K."/>
            <person name="Lipzen A."/>
            <person name="Lail K."/>
            <person name="Bauer D."/>
            <person name="Ohm R.A."/>
            <person name="Barry K.W."/>
            <person name="Spatafora J."/>
            <person name="Grigoriev I.V."/>
            <person name="Martin F.M."/>
            <person name="Pujade-Renaud V."/>
        </authorList>
    </citation>
    <scope>NUCLEOTIDE SEQUENCE [LARGE SCALE GENOMIC DNA]</scope>
    <source>
        <strain evidence="2 3">Philippines</strain>
    </source>
</reference>
<evidence type="ECO:0008006" key="4">
    <source>
        <dbReference type="Google" id="ProtNLM"/>
    </source>
</evidence>
<sequence>MTFKLIALLSLAAAAVAAPAPVGGGLGAAGEGTKCSFDVSITEVCHASTIEGYAEVLPIDSPEGVISPNPTGGLITWNNPVFLKVQGKGIDDYLSIFSPRANGINPEGVIYFGWKYNNTNGNAIHNWNEYQSKDMDFGCNGALWNDPKPKCSNGGSRVSGFGVKISMLVILTLPSFRASDSAAGSSASNKQIRCRHALGSEVVRFTNVNGQLSRRLKQLLVGDLS</sequence>
<proteinExistence type="predicted"/>
<dbReference type="AlphaFoldDB" id="A0A2T2NKV7"/>
<dbReference type="Proteomes" id="UP000240883">
    <property type="component" value="Unassembled WGS sequence"/>
</dbReference>
<accession>A0A2T2NKV7</accession>
<evidence type="ECO:0000313" key="2">
    <source>
        <dbReference type="EMBL" id="PSN66062.1"/>
    </source>
</evidence>